<accession>A0ABU6CK52</accession>
<dbReference type="EMBL" id="JAOZYB010000323">
    <property type="protein sequence ID" value="MEB3965099.1"/>
    <property type="molecule type" value="Genomic_DNA"/>
</dbReference>
<dbReference type="InterPro" id="IPR037401">
    <property type="entry name" value="SnoaL-like"/>
</dbReference>
<dbReference type="InterPro" id="IPR032710">
    <property type="entry name" value="NTF2-like_dom_sf"/>
</dbReference>
<reference evidence="2 3" key="1">
    <citation type="submission" date="2022-10" db="EMBL/GenBank/DDBJ databases">
        <authorList>
            <person name="Xie J."/>
            <person name="Shen N."/>
        </authorList>
    </citation>
    <scope>NUCLEOTIDE SEQUENCE [LARGE SCALE GENOMIC DNA]</scope>
    <source>
        <strain evidence="2 3">DSM 41681</strain>
    </source>
</reference>
<dbReference type="RefSeq" id="WP_324773050.1">
    <property type="nucleotide sequence ID" value="NZ_BAAATS010000032.1"/>
</dbReference>
<dbReference type="Proteomes" id="UP001352223">
    <property type="component" value="Unassembled WGS sequence"/>
</dbReference>
<dbReference type="SUPFAM" id="SSF54427">
    <property type="entry name" value="NTF2-like"/>
    <property type="match status" value="1"/>
</dbReference>
<comment type="caution">
    <text evidence="2">The sequence shown here is derived from an EMBL/GenBank/DDBJ whole genome shotgun (WGS) entry which is preliminary data.</text>
</comment>
<dbReference type="Gene3D" id="3.10.450.50">
    <property type="match status" value="1"/>
</dbReference>
<feature type="domain" description="SnoaL-like" evidence="1">
    <location>
        <begin position="9"/>
        <end position="122"/>
    </location>
</feature>
<proteinExistence type="predicted"/>
<sequence>MLNPVPTVSAEDRAAIQEMILARAQAVDDSDREAFYMLLQGVTFVAGPQKVIGADIVRLIEAGPQPIRHLVTNHRFRYSSDQETVGVESYFVLLNGMGLPGTSTPQPKTIGATGRYLDRFAR</sequence>
<gene>
    <name evidence="2" type="ORF">OKJ48_33465</name>
</gene>
<keyword evidence="3" id="KW-1185">Reference proteome</keyword>
<evidence type="ECO:0000313" key="3">
    <source>
        <dbReference type="Proteomes" id="UP001352223"/>
    </source>
</evidence>
<evidence type="ECO:0000259" key="1">
    <source>
        <dbReference type="Pfam" id="PF13577"/>
    </source>
</evidence>
<organism evidence="2 3">
    <name type="scientific">Streptomyces kunmingensis</name>
    <dbReference type="NCBI Taxonomy" id="68225"/>
    <lineage>
        <taxon>Bacteria</taxon>
        <taxon>Bacillati</taxon>
        <taxon>Actinomycetota</taxon>
        <taxon>Actinomycetes</taxon>
        <taxon>Kitasatosporales</taxon>
        <taxon>Streptomycetaceae</taxon>
        <taxon>Streptomyces</taxon>
    </lineage>
</organism>
<protein>
    <submittedName>
        <fullName evidence="2">Nuclear transport factor 2 family protein</fullName>
    </submittedName>
</protein>
<evidence type="ECO:0000313" key="2">
    <source>
        <dbReference type="EMBL" id="MEB3965099.1"/>
    </source>
</evidence>
<dbReference type="Pfam" id="PF13577">
    <property type="entry name" value="SnoaL_4"/>
    <property type="match status" value="1"/>
</dbReference>
<name>A0ABU6CK52_9ACTN</name>